<reference evidence="3 4" key="1">
    <citation type="journal article" date="2015" name="MBio">
        <title>Genome-Resolved Metagenomic Analysis Reveals Roles for Candidate Phyla and Other Microbial Community Members in Biogeochemical Transformations in Oil Reservoirs.</title>
        <authorList>
            <person name="Hu P."/>
            <person name="Tom L."/>
            <person name="Singh A."/>
            <person name="Thomas B.C."/>
            <person name="Baker B.J."/>
            <person name="Piceno Y.M."/>
            <person name="Andersen G.L."/>
            <person name="Banfield J.F."/>
        </authorList>
    </citation>
    <scope>NUCLEOTIDE SEQUENCE [LARGE SCALE GENOMIC DNA]</scope>
    <source>
        <strain evidence="3">46_26</strain>
    </source>
</reference>
<name>A0A101EQA4_9THEM</name>
<evidence type="ECO:0000259" key="2">
    <source>
        <dbReference type="Pfam" id="PF03787"/>
    </source>
</evidence>
<organism evidence="3 4">
    <name type="scientific">Thermotoga petrophila</name>
    <dbReference type="NCBI Taxonomy" id="93929"/>
    <lineage>
        <taxon>Bacteria</taxon>
        <taxon>Thermotogati</taxon>
        <taxon>Thermotogota</taxon>
        <taxon>Thermotogae</taxon>
        <taxon>Thermotogales</taxon>
        <taxon>Thermotogaceae</taxon>
        <taxon>Thermotoga</taxon>
    </lineage>
</organism>
<dbReference type="InterPro" id="IPR005537">
    <property type="entry name" value="RAMP_III_fam"/>
</dbReference>
<dbReference type="Pfam" id="PF03787">
    <property type="entry name" value="RAMPs"/>
    <property type="match status" value="1"/>
</dbReference>
<accession>A0A101EQA4</accession>
<dbReference type="PATRIC" id="fig|93930.3.peg.155"/>
<evidence type="ECO:0000313" key="3">
    <source>
        <dbReference type="EMBL" id="KUK22757.1"/>
    </source>
</evidence>
<keyword evidence="1" id="KW-0051">Antiviral defense</keyword>
<feature type="domain" description="CRISPR type III-associated protein" evidence="2">
    <location>
        <begin position="13"/>
        <end position="193"/>
    </location>
</feature>
<dbReference type="GO" id="GO:0051607">
    <property type="term" value="P:defense response to virus"/>
    <property type="evidence" value="ECO:0007669"/>
    <property type="project" value="UniProtKB-KW"/>
</dbReference>
<evidence type="ECO:0000313" key="4">
    <source>
        <dbReference type="Proteomes" id="UP000058636"/>
    </source>
</evidence>
<dbReference type="RefSeq" id="WP_012310467.1">
    <property type="nucleotide sequence ID" value="NZ_DAITJQ010000003.1"/>
</dbReference>
<comment type="caution">
    <text evidence="3">The sequence shown here is derived from an EMBL/GenBank/DDBJ whole genome shotgun (WGS) entry which is preliminary data.</text>
</comment>
<dbReference type="EMBL" id="LGFG01000097">
    <property type="protein sequence ID" value="KUK22757.1"/>
    <property type="molecule type" value="Genomic_DNA"/>
</dbReference>
<gene>
    <name evidence="3" type="ORF">XD57_1144</name>
</gene>
<evidence type="ECO:0000256" key="1">
    <source>
        <dbReference type="ARBA" id="ARBA00023118"/>
    </source>
</evidence>
<proteinExistence type="predicted"/>
<dbReference type="AlphaFoldDB" id="A0A101EQA4"/>
<protein>
    <recommendedName>
        <fullName evidence="2">CRISPR type III-associated protein domain-containing protein</fullName>
    </recommendedName>
</protein>
<dbReference type="Proteomes" id="UP000058636">
    <property type="component" value="Unassembled WGS sequence"/>
</dbReference>
<sequence length="298" mass="34848">MKEEKWILYSLVFQLKSPLHIGYHKIMHLTRTRLYVPARTLWGAMTVKLVQKTGRNDYKKAGQFLREKMRFGYFYFSNGKELFLPHYTEEGLKLGRMCLYEFEKKYIRSISTTAIDANSLSAEEETLHHLEYINYRNTEDSSPLFLEGLMWIKIDGHPKEDDFLFTYEDVQVKLSELLQSLQIGGERKYGFGETELVKLERLDDTDLRSKGFCGSWLESDESVKVTILQGNFIWAHAKYEPNLNMKGEIEIFMGREWDDKKGSGRNIVTHGLCWMPGSVVEEQATFEITPSGIWEVYK</sequence>